<name>A0A0V0ZBW4_9BILA</name>
<dbReference type="EMBL" id="JYDQ01000255">
    <property type="protein sequence ID" value="KRY09832.1"/>
    <property type="molecule type" value="Genomic_DNA"/>
</dbReference>
<dbReference type="OrthoDB" id="10375525at2759"/>
<accession>A0A0V0ZBW4</accession>
<organism evidence="2 3">
    <name type="scientific">Trichinella patagoniensis</name>
    <dbReference type="NCBI Taxonomy" id="990121"/>
    <lineage>
        <taxon>Eukaryota</taxon>
        <taxon>Metazoa</taxon>
        <taxon>Ecdysozoa</taxon>
        <taxon>Nematoda</taxon>
        <taxon>Enoplea</taxon>
        <taxon>Dorylaimia</taxon>
        <taxon>Trichinellida</taxon>
        <taxon>Trichinellidae</taxon>
        <taxon>Trichinella</taxon>
    </lineage>
</organism>
<feature type="region of interest" description="Disordered" evidence="1">
    <location>
        <begin position="275"/>
        <end position="309"/>
    </location>
</feature>
<reference evidence="2 3" key="1">
    <citation type="submission" date="2015-01" db="EMBL/GenBank/DDBJ databases">
        <title>Evolution of Trichinella species and genotypes.</title>
        <authorList>
            <person name="Korhonen P.K."/>
            <person name="Edoardo P."/>
            <person name="Giuseppe L.R."/>
            <person name="Gasser R.B."/>
        </authorList>
    </citation>
    <scope>NUCLEOTIDE SEQUENCE [LARGE SCALE GENOMIC DNA]</scope>
    <source>
        <strain evidence="2">ISS2496</strain>
    </source>
</reference>
<comment type="caution">
    <text evidence="2">The sequence shown here is derived from an EMBL/GenBank/DDBJ whole genome shotgun (WGS) entry which is preliminary data.</text>
</comment>
<evidence type="ECO:0000256" key="1">
    <source>
        <dbReference type="SAM" id="MobiDB-lite"/>
    </source>
</evidence>
<protein>
    <submittedName>
        <fullName evidence="2">Uncharacterized protein</fullName>
    </submittedName>
</protein>
<proteinExistence type="predicted"/>
<dbReference type="Proteomes" id="UP000054783">
    <property type="component" value="Unassembled WGS sequence"/>
</dbReference>
<sequence>MITNTAGGWWGVLGEPKSSIGKINNQQSTVSRGVDMVDKKKKEIIQISRLKLKKLKMESCLIERDGTNLPLDRLTASDRHLLATNELSNSVHFDYYSSITQNINKLLLVGSTFSPQLARTLPLVRSSLANGNVRPAGNWLRATSQLVDTVQAEEMDQLLEGGPDGAQQQRRVELAHGDRGQQTMAVFVDDPLDSGHAGQVDVDVQRFDTSDADSVGQDAGEVGVVDADVAHGTVGTGVDRQHAPGRHVAGHDHEAAGAVDRICGEAVAGQRHRVLAGPSDRGSSPAVAVDGTASVGDRPQKRPQSVEPDQHVRVHVDVEAVGGAVFDNPLQHAQRFVAQIAVRVQVISLENVAVVVGLLTGVCIDDVQRRPTDDEYNSADQRRRPSASNCLSLVEFRYARFDHHQIITITSRAGTRRTAPRTQHIGGQDAQTAGQWESSVFVVGDHGAGVE</sequence>
<keyword evidence="3" id="KW-1185">Reference proteome</keyword>
<dbReference type="AlphaFoldDB" id="A0A0V0ZBW4"/>
<evidence type="ECO:0000313" key="2">
    <source>
        <dbReference type="EMBL" id="KRY09832.1"/>
    </source>
</evidence>
<gene>
    <name evidence="2" type="ORF">T12_3160</name>
</gene>
<evidence type="ECO:0000313" key="3">
    <source>
        <dbReference type="Proteomes" id="UP000054783"/>
    </source>
</evidence>